<name>A0A9W9W4K3_9EURO</name>
<comment type="caution">
    <text evidence="7">The sequence shown here is derived from an EMBL/GenBank/DDBJ whole genome shotgun (WGS) entry which is preliminary data.</text>
</comment>
<organism evidence="7 8">
    <name type="scientific">Penicillium cosmopolitanum</name>
    <dbReference type="NCBI Taxonomy" id="1131564"/>
    <lineage>
        <taxon>Eukaryota</taxon>
        <taxon>Fungi</taxon>
        <taxon>Dikarya</taxon>
        <taxon>Ascomycota</taxon>
        <taxon>Pezizomycotina</taxon>
        <taxon>Eurotiomycetes</taxon>
        <taxon>Eurotiomycetidae</taxon>
        <taxon>Eurotiales</taxon>
        <taxon>Aspergillaceae</taxon>
        <taxon>Penicillium</taxon>
    </lineage>
</organism>
<dbReference type="InterPro" id="IPR016161">
    <property type="entry name" value="Ald_DH/histidinol_DH"/>
</dbReference>
<dbReference type="AlphaFoldDB" id="A0A9W9W4K3"/>
<dbReference type="Proteomes" id="UP001147747">
    <property type="component" value="Unassembled WGS sequence"/>
</dbReference>
<dbReference type="Gene3D" id="3.40.605.10">
    <property type="entry name" value="Aldehyde Dehydrogenase, Chain A, domain 1"/>
    <property type="match status" value="1"/>
</dbReference>
<evidence type="ECO:0000256" key="1">
    <source>
        <dbReference type="ARBA" id="ARBA00004685"/>
    </source>
</evidence>
<proteinExistence type="inferred from homology"/>
<evidence type="ECO:0000313" key="7">
    <source>
        <dbReference type="EMBL" id="KAJ5403193.1"/>
    </source>
</evidence>
<evidence type="ECO:0000256" key="3">
    <source>
        <dbReference type="ARBA" id="ARBA00023002"/>
    </source>
</evidence>
<comment type="pathway">
    <text evidence="1">Mycotoxin biosynthesis.</text>
</comment>
<dbReference type="Pfam" id="PF00171">
    <property type="entry name" value="Aldedh"/>
    <property type="match status" value="1"/>
</dbReference>
<feature type="domain" description="Aldehyde dehydrogenase" evidence="6">
    <location>
        <begin position="32"/>
        <end position="484"/>
    </location>
</feature>
<protein>
    <recommendedName>
        <fullName evidence="4">aldehyde dehydrogenase (NAD(+))</fullName>
        <ecNumber evidence="4">1.2.1.3</ecNumber>
    </recommendedName>
</protein>
<dbReference type="EC" id="1.2.1.3" evidence="4"/>
<dbReference type="FunFam" id="3.40.605.10:FF:000007">
    <property type="entry name" value="NAD/NADP-dependent betaine aldehyde dehydrogenase"/>
    <property type="match status" value="1"/>
</dbReference>
<dbReference type="FunFam" id="3.40.605.10:FF:000026">
    <property type="entry name" value="Aldehyde dehydrogenase, putative"/>
    <property type="match status" value="1"/>
</dbReference>
<dbReference type="InterPro" id="IPR016162">
    <property type="entry name" value="Ald_DH_N"/>
</dbReference>
<dbReference type="InterPro" id="IPR015590">
    <property type="entry name" value="Aldehyde_DH_dom"/>
</dbReference>
<dbReference type="GO" id="GO:0004029">
    <property type="term" value="F:aldehyde dehydrogenase (NAD+) activity"/>
    <property type="evidence" value="ECO:0007669"/>
    <property type="project" value="UniProtKB-EC"/>
</dbReference>
<keyword evidence="3" id="KW-0560">Oxidoreductase</keyword>
<keyword evidence="8" id="KW-1185">Reference proteome</keyword>
<dbReference type="RefSeq" id="XP_056490435.1">
    <property type="nucleotide sequence ID" value="XM_056627701.1"/>
</dbReference>
<comment type="catalytic activity">
    <reaction evidence="5">
        <text>an aldehyde + NAD(+) + H2O = a carboxylate + NADH + 2 H(+)</text>
        <dbReference type="Rhea" id="RHEA:16185"/>
        <dbReference type="ChEBI" id="CHEBI:15377"/>
        <dbReference type="ChEBI" id="CHEBI:15378"/>
        <dbReference type="ChEBI" id="CHEBI:17478"/>
        <dbReference type="ChEBI" id="CHEBI:29067"/>
        <dbReference type="ChEBI" id="CHEBI:57540"/>
        <dbReference type="ChEBI" id="CHEBI:57945"/>
        <dbReference type="EC" id="1.2.1.3"/>
    </reaction>
</comment>
<dbReference type="GeneID" id="81366681"/>
<gene>
    <name evidence="7" type="ORF">N7509_003064</name>
</gene>
<dbReference type="OrthoDB" id="310895at2759"/>
<dbReference type="SUPFAM" id="SSF53720">
    <property type="entry name" value="ALDH-like"/>
    <property type="match status" value="1"/>
</dbReference>
<evidence type="ECO:0000256" key="5">
    <source>
        <dbReference type="ARBA" id="ARBA00049194"/>
    </source>
</evidence>
<dbReference type="GO" id="GO:0046394">
    <property type="term" value="P:carboxylic acid biosynthetic process"/>
    <property type="evidence" value="ECO:0007669"/>
    <property type="project" value="UniProtKB-ARBA"/>
</dbReference>
<reference evidence="7" key="2">
    <citation type="journal article" date="2023" name="IMA Fungus">
        <title>Comparative genomic study of the Penicillium genus elucidates a diverse pangenome and 15 lateral gene transfer events.</title>
        <authorList>
            <person name="Petersen C."/>
            <person name="Sorensen T."/>
            <person name="Nielsen M.R."/>
            <person name="Sondergaard T.E."/>
            <person name="Sorensen J.L."/>
            <person name="Fitzpatrick D.A."/>
            <person name="Frisvad J.C."/>
            <person name="Nielsen K.L."/>
        </authorList>
    </citation>
    <scope>NUCLEOTIDE SEQUENCE</scope>
    <source>
        <strain evidence="7">IBT 29677</strain>
    </source>
</reference>
<evidence type="ECO:0000259" key="6">
    <source>
        <dbReference type="Pfam" id="PF00171"/>
    </source>
</evidence>
<evidence type="ECO:0000256" key="4">
    <source>
        <dbReference type="ARBA" id="ARBA00024226"/>
    </source>
</evidence>
<evidence type="ECO:0000256" key="2">
    <source>
        <dbReference type="ARBA" id="ARBA00009986"/>
    </source>
</evidence>
<accession>A0A9W9W4K3</accession>
<dbReference type="EMBL" id="JAPZBU010000005">
    <property type="protein sequence ID" value="KAJ5403193.1"/>
    <property type="molecule type" value="Genomic_DNA"/>
</dbReference>
<dbReference type="PANTHER" id="PTHR11699">
    <property type="entry name" value="ALDEHYDE DEHYDROGENASE-RELATED"/>
    <property type="match status" value="1"/>
</dbReference>
<dbReference type="InterPro" id="IPR016163">
    <property type="entry name" value="Ald_DH_C"/>
</dbReference>
<reference evidence="7" key="1">
    <citation type="submission" date="2022-12" db="EMBL/GenBank/DDBJ databases">
        <authorList>
            <person name="Petersen C."/>
        </authorList>
    </citation>
    <scope>NUCLEOTIDE SEQUENCE</scope>
    <source>
        <strain evidence="7">IBT 29677</strain>
    </source>
</reference>
<comment type="similarity">
    <text evidence="2">Belongs to the aldehyde dehydrogenase family.</text>
</comment>
<dbReference type="Gene3D" id="3.40.309.10">
    <property type="entry name" value="Aldehyde Dehydrogenase, Chain A, domain 2"/>
    <property type="match status" value="1"/>
</dbReference>
<evidence type="ECO:0000313" key="8">
    <source>
        <dbReference type="Proteomes" id="UP001147747"/>
    </source>
</evidence>
<sequence length="492" mass="52228">MSTTTSLNVIGVQGRQITVPTGLFIHNEFRPSTTAQTLLVENPTTGESLGTISAAGPDDIDRAVQSAKAGFATWKSVSGPAKARLLLKLADLIEQDAQILASLEAVDAGTLYTDSIGLNIPQAVGCLRYYAGWADKMDGKSLEMDGGIAVHPPRTHRGVCCHRSLECPSLAPALAAGNALIIKSSELSPLYAQRLAELVKQAGIPAGVVNIVTGEGATAGQTLSEHMEVRKLAFTGSSVAGRKIMQAASRTNLKKVSLELGGKGPSIVFDDCDLENALFWTRIGITANNGQICAAGSRIYVQERIYDRFIEAYKQAAANAPTVAGNPLETSTTKGPVVSCTQHQKILDYIRQGKQSGARLLFGGEPIGSKGYFVQNTAFADVPDDATIMREEIFGPVASIAKFSTEEEVVAKANDSLHGLSAAVFTNDISRAHRVTKSLESGQVTVNAWAMLSPNVPFGGVKESGFGRDMGEEALEGWTTVKAVKYHILPRL</sequence>
<dbReference type="FunFam" id="3.40.309.10:FF:000012">
    <property type="entry name" value="Betaine aldehyde dehydrogenase"/>
    <property type="match status" value="1"/>
</dbReference>